<sequence>MMITIDHVRAYGYCGKVSKEFADQHNINWWSFLRHGVDSDILIGTGNALVIELVKKVQENEHGHG</sequence>
<keyword evidence="2" id="KW-1185">Reference proteome</keyword>
<dbReference type="KEGG" id="emo:DM558_06110"/>
<protein>
    <submittedName>
        <fullName evidence="1">Uncharacterized protein</fullName>
    </submittedName>
</protein>
<proteinExistence type="predicted"/>
<dbReference type="EMBL" id="CP029822">
    <property type="protein sequence ID" value="AZS50374.1"/>
    <property type="molecule type" value="Genomic_DNA"/>
</dbReference>
<dbReference type="Proteomes" id="UP000273143">
    <property type="component" value="Chromosome"/>
</dbReference>
<organism evidence="1 2">
    <name type="scientific">Entomomonas moraniae</name>
    <dbReference type="NCBI Taxonomy" id="2213226"/>
    <lineage>
        <taxon>Bacteria</taxon>
        <taxon>Pseudomonadati</taxon>
        <taxon>Pseudomonadota</taxon>
        <taxon>Gammaproteobacteria</taxon>
        <taxon>Pseudomonadales</taxon>
        <taxon>Pseudomonadaceae</taxon>
        <taxon>Entomomonas</taxon>
    </lineage>
</organism>
<dbReference type="AlphaFoldDB" id="A0A3Q9JM51"/>
<name>A0A3Q9JM51_9GAMM</name>
<reference evidence="2" key="1">
    <citation type="submission" date="2018-06" db="EMBL/GenBank/DDBJ databases">
        <title>Complete genome of Pseudomonas insecticola strain QZS01.</title>
        <authorList>
            <person name="Wang J."/>
            <person name="Su Q."/>
        </authorList>
    </citation>
    <scope>NUCLEOTIDE SEQUENCE [LARGE SCALE GENOMIC DNA]</scope>
    <source>
        <strain evidence="2">QZS01</strain>
    </source>
</reference>
<accession>A0A3Q9JM51</accession>
<dbReference type="RefSeq" id="WP_127162684.1">
    <property type="nucleotide sequence ID" value="NZ_CP029822.1"/>
</dbReference>
<evidence type="ECO:0000313" key="2">
    <source>
        <dbReference type="Proteomes" id="UP000273143"/>
    </source>
</evidence>
<evidence type="ECO:0000313" key="1">
    <source>
        <dbReference type="EMBL" id="AZS50374.1"/>
    </source>
</evidence>
<gene>
    <name evidence="1" type="ORF">DM558_06110</name>
</gene>